<feature type="signal peptide" evidence="1">
    <location>
        <begin position="1"/>
        <end position="25"/>
    </location>
</feature>
<proteinExistence type="predicted"/>
<keyword evidence="3" id="KW-1185">Reference proteome</keyword>
<sequence>MKCNTSKFIMAAVAALMLPATGGLAEEAQKNDGWEFGASIYGWFPDMSGQLAFTPPGGSDSFTVNVEDVLDNIEAVLMVSFEARKGRWGVLTDFVYMDIEGSKSGTKDFTVGNQQLPANASADVGLVLENLFWTLAGTYQAVEKDWLTMNVIAGTRYFDVDQTLDWKLNGTVNSVTVADRSGSQTVEVENWDAIIGTRGRLMFGPGKSIFVPYELDVGAGDSDFTWQGAVGLGYSFGWAEIVAAWRYMYYDVADMGIETMEYSGPVLGGSFRW</sequence>
<dbReference type="RefSeq" id="WP_168441979.1">
    <property type="nucleotide sequence ID" value="NZ_CAAHFG010000001.1"/>
</dbReference>
<keyword evidence="1" id="KW-0732">Signal</keyword>
<evidence type="ECO:0000313" key="2">
    <source>
        <dbReference type="EMBL" id="VGO12460.1"/>
    </source>
</evidence>
<evidence type="ECO:0000313" key="3">
    <source>
        <dbReference type="Proteomes" id="UP000366872"/>
    </source>
</evidence>
<protein>
    <recommendedName>
        <fullName evidence="4">Outer membrane protein beta-barrel domain-containing protein</fullName>
    </recommendedName>
</protein>
<name>A0A6C2TXS4_PONDE</name>
<gene>
    <name evidence="2" type="ORF">PDESU_01013</name>
</gene>
<reference evidence="2 3" key="1">
    <citation type="submission" date="2019-04" db="EMBL/GenBank/DDBJ databases">
        <authorList>
            <person name="Van Vliet M D."/>
        </authorList>
    </citation>
    <scope>NUCLEOTIDE SEQUENCE [LARGE SCALE GENOMIC DNA]</scope>
    <source>
        <strain evidence="2 3">F1</strain>
    </source>
</reference>
<evidence type="ECO:0008006" key="4">
    <source>
        <dbReference type="Google" id="ProtNLM"/>
    </source>
</evidence>
<dbReference type="Proteomes" id="UP000366872">
    <property type="component" value="Unassembled WGS sequence"/>
</dbReference>
<dbReference type="EMBL" id="CAAHFG010000001">
    <property type="protein sequence ID" value="VGO12460.1"/>
    <property type="molecule type" value="Genomic_DNA"/>
</dbReference>
<evidence type="ECO:0000256" key="1">
    <source>
        <dbReference type="SAM" id="SignalP"/>
    </source>
</evidence>
<dbReference type="AlphaFoldDB" id="A0A6C2TXS4"/>
<organism evidence="2 3">
    <name type="scientific">Pontiella desulfatans</name>
    <dbReference type="NCBI Taxonomy" id="2750659"/>
    <lineage>
        <taxon>Bacteria</taxon>
        <taxon>Pseudomonadati</taxon>
        <taxon>Kiritimatiellota</taxon>
        <taxon>Kiritimatiellia</taxon>
        <taxon>Kiritimatiellales</taxon>
        <taxon>Pontiellaceae</taxon>
        <taxon>Pontiella</taxon>
    </lineage>
</organism>
<accession>A0A6C2TXS4</accession>
<feature type="chain" id="PRO_5025688943" description="Outer membrane protein beta-barrel domain-containing protein" evidence="1">
    <location>
        <begin position="26"/>
        <end position="273"/>
    </location>
</feature>